<dbReference type="SUPFAM" id="SSF52309">
    <property type="entry name" value="N-(deoxy)ribosyltransferase-like"/>
    <property type="match status" value="1"/>
</dbReference>
<evidence type="ECO:0000313" key="8">
    <source>
        <dbReference type="Proteomes" id="UP000001593"/>
    </source>
</evidence>
<dbReference type="AlphaFoldDB" id="A7SUA0"/>
<sequence length="388" mass="43314">MRFLLSSVVLLVLVAVHLDIISSSGTSNTGTTRNFKDIVLGRCYYYKEFMLDDVYRSSVNCSSVWLALYDAFAFKDPCSLTFQDYEPYFAAVVEGHLLDKSLFWSGTMKLVHSYASYIDLLYTTLEDTMAGWLVNGLTWCGNVTLPRNASDGIDYVSCPTNCDYFAAFWGLASRKFAERTRGVARVMVNGSRVDTNGSWVPAYRKNRESCGNGSVKTLVEDGTRHGLNVSCSDDPREVKHLLCVDHPTAPECLFATKKEQQGGYVRHRVWYMGGMYVTGCGTWGVCTSLGVVHGGYVRHRVWKMGGMYVTGCGTWGVCKSQGVWYMKGMYVTGCGTWGYIRHRAWYMGGMYVTGCGTWGYIRHRAWYKGGMYVTGCGTWGVCTSQGVV</sequence>
<keyword evidence="8" id="KW-1185">Reference proteome</keyword>
<evidence type="ECO:0000313" key="7">
    <source>
        <dbReference type="EMBL" id="EDO32706.1"/>
    </source>
</evidence>
<dbReference type="OMA" id="GMYVTGC"/>
<dbReference type="Proteomes" id="UP000001593">
    <property type="component" value="Unassembled WGS sequence"/>
</dbReference>
<evidence type="ECO:0000256" key="2">
    <source>
        <dbReference type="ARBA" id="ARBA00022679"/>
    </source>
</evidence>
<keyword evidence="5" id="KW-1015">Disulfide bond</keyword>
<evidence type="ECO:0000256" key="4">
    <source>
        <dbReference type="ARBA" id="ARBA00023027"/>
    </source>
</evidence>
<evidence type="ECO:0000256" key="3">
    <source>
        <dbReference type="ARBA" id="ARBA00022801"/>
    </source>
</evidence>
<dbReference type="Pfam" id="PF02267">
    <property type="entry name" value="Rib_hydrolayse"/>
    <property type="match status" value="2"/>
</dbReference>
<dbReference type="PANTHER" id="PTHR10912">
    <property type="entry name" value="ADP-RIBOSYL CYCLASE"/>
    <property type="match status" value="1"/>
</dbReference>
<name>A7SUA0_NEMVE</name>
<organism evidence="7 8">
    <name type="scientific">Nematostella vectensis</name>
    <name type="common">Starlet sea anemone</name>
    <dbReference type="NCBI Taxonomy" id="45351"/>
    <lineage>
        <taxon>Eukaryota</taxon>
        <taxon>Metazoa</taxon>
        <taxon>Cnidaria</taxon>
        <taxon>Anthozoa</taxon>
        <taxon>Hexacorallia</taxon>
        <taxon>Actiniaria</taxon>
        <taxon>Edwardsiidae</taxon>
        <taxon>Nematostella</taxon>
    </lineage>
</organism>
<dbReference type="InParanoid" id="A7SUA0"/>
<comment type="similarity">
    <text evidence="1">Belongs to the ADP-ribosyl cyclase family.</text>
</comment>
<dbReference type="GO" id="GO:0030890">
    <property type="term" value="P:positive regulation of B cell proliferation"/>
    <property type="evidence" value="ECO:0000318"/>
    <property type="project" value="GO_Central"/>
</dbReference>
<keyword evidence="2" id="KW-0808">Transferase</keyword>
<reference evidence="7 8" key="1">
    <citation type="journal article" date="2007" name="Science">
        <title>Sea anemone genome reveals ancestral eumetazoan gene repertoire and genomic organization.</title>
        <authorList>
            <person name="Putnam N.H."/>
            <person name="Srivastava M."/>
            <person name="Hellsten U."/>
            <person name="Dirks B."/>
            <person name="Chapman J."/>
            <person name="Salamov A."/>
            <person name="Terry A."/>
            <person name="Shapiro H."/>
            <person name="Lindquist E."/>
            <person name="Kapitonov V.V."/>
            <person name="Jurka J."/>
            <person name="Genikhovich G."/>
            <person name="Grigoriev I.V."/>
            <person name="Lucas S.M."/>
            <person name="Steele R.E."/>
            <person name="Finnerty J.R."/>
            <person name="Technau U."/>
            <person name="Martindale M.Q."/>
            <person name="Rokhsar D.S."/>
        </authorList>
    </citation>
    <scope>NUCLEOTIDE SEQUENCE [LARGE SCALE GENOMIC DNA]</scope>
    <source>
        <strain evidence="8">CH2 X CH6</strain>
    </source>
</reference>
<gene>
    <name evidence="7" type="ORF">NEMVEDRAFT_v1g217601</name>
</gene>
<evidence type="ECO:0000256" key="5">
    <source>
        <dbReference type="ARBA" id="ARBA00023157"/>
    </source>
</evidence>
<dbReference type="eggNOG" id="ENOG502S1HV">
    <property type="taxonomic scope" value="Eukaryota"/>
</dbReference>
<dbReference type="GO" id="GO:0016740">
    <property type="term" value="F:transferase activity"/>
    <property type="evidence" value="ECO:0007669"/>
    <property type="project" value="UniProtKB-KW"/>
</dbReference>
<keyword evidence="6" id="KW-0732">Signal</keyword>
<dbReference type="EMBL" id="DS469810">
    <property type="protein sequence ID" value="EDO32706.1"/>
    <property type="molecule type" value="Genomic_DNA"/>
</dbReference>
<dbReference type="HOGENOM" id="CLU_712330_0_0_1"/>
<keyword evidence="3" id="KW-0378">Hydrolase</keyword>
<dbReference type="PANTHER" id="PTHR10912:SF7">
    <property type="entry name" value="ADP-RIBOSYL CYCLASE_CYCLIC ADP-RIBOSE HYDROLASE"/>
    <property type="match status" value="1"/>
</dbReference>
<dbReference type="GO" id="GO:0061809">
    <property type="term" value="F:NAD+ nucleosidase activity, cyclic ADP-ribose generating"/>
    <property type="evidence" value="ECO:0007669"/>
    <property type="project" value="InterPro"/>
</dbReference>
<dbReference type="Gene3D" id="3.40.50.720">
    <property type="entry name" value="NAD(P)-binding Rossmann-like Domain"/>
    <property type="match status" value="1"/>
</dbReference>
<dbReference type="Gene3D" id="1.20.82.10">
    <property type="entry name" value="ADP Ribosyl Cyclase, Chain A, domain 1"/>
    <property type="match status" value="1"/>
</dbReference>
<feature type="signal peptide" evidence="6">
    <location>
        <begin position="1"/>
        <end position="25"/>
    </location>
</feature>
<dbReference type="GO" id="GO:0016849">
    <property type="term" value="F:phosphorus-oxygen lyase activity"/>
    <property type="evidence" value="ECO:0000318"/>
    <property type="project" value="GO_Central"/>
</dbReference>
<dbReference type="KEGG" id="nve:5503859"/>
<keyword evidence="4" id="KW-0520">NAD</keyword>
<dbReference type="PhylomeDB" id="A7SUA0"/>
<evidence type="ECO:0000256" key="6">
    <source>
        <dbReference type="SAM" id="SignalP"/>
    </source>
</evidence>
<evidence type="ECO:0000256" key="1">
    <source>
        <dbReference type="ARBA" id="ARBA00005406"/>
    </source>
</evidence>
<feature type="chain" id="PRO_5002712306" evidence="6">
    <location>
        <begin position="26"/>
        <end position="388"/>
    </location>
</feature>
<dbReference type="InterPro" id="IPR003193">
    <property type="entry name" value="ADP-ribosyl_cyclase"/>
</dbReference>
<proteinExistence type="inferred from homology"/>
<accession>A7SUA0</accession>
<dbReference type="GO" id="GO:0005886">
    <property type="term" value="C:plasma membrane"/>
    <property type="evidence" value="ECO:0000318"/>
    <property type="project" value="GO_Central"/>
</dbReference>
<protein>
    <submittedName>
        <fullName evidence="7">Uncharacterized protein</fullName>
    </submittedName>
</protein>